<keyword evidence="3" id="KW-0813">Transport</keyword>
<proteinExistence type="inferred from homology"/>
<dbReference type="CDD" id="cd14856">
    <property type="entry name" value="TRAPPC4_synbindin"/>
    <property type="match status" value="1"/>
</dbReference>
<evidence type="ECO:0000313" key="9">
    <source>
        <dbReference type="EMBL" id="KAK9829036.1"/>
    </source>
</evidence>
<dbReference type="Proteomes" id="UP001489004">
    <property type="component" value="Unassembled WGS sequence"/>
</dbReference>
<keyword evidence="8" id="KW-0812">Transmembrane</keyword>
<dbReference type="AlphaFoldDB" id="A0AAW1R5I0"/>
<dbReference type="Pfam" id="PF04099">
    <property type="entry name" value="Sybindin"/>
    <property type="match status" value="1"/>
</dbReference>
<protein>
    <recommendedName>
        <fullName evidence="11">Trafficking protein particle complex subunit</fullName>
    </recommendedName>
</protein>
<evidence type="ECO:0008006" key="11">
    <source>
        <dbReference type="Google" id="ProtNLM"/>
    </source>
</evidence>
<dbReference type="Gene3D" id="3.30.450.70">
    <property type="match status" value="1"/>
</dbReference>
<dbReference type="GO" id="GO:0030008">
    <property type="term" value="C:TRAPP complex"/>
    <property type="evidence" value="ECO:0007669"/>
    <property type="project" value="InterPro"/>
</dbReference>
<comment type="similarity">
    <text evidence="7">Belongs to the TRAPP small subunits family. TRAPPC4 subfamily.</text>
</comment>
<dbReference type="SMART" id="SM01399">
    <property type="entry name" value="Sybindin"/>
    <property type="match status" value="1"/>
</dbReference>
<dbReference type="PANTHER" id="PTHR23249">
    <property type="entry name" value="TRAFFICKING PROTEIN PARTICLE COMPLEX SUBUNIT"/>
    <property type="match status" value="1"/>
</dbReference>
<reference evidence="9 10" key="1">
    <citation type="journal article" date="2024" name="Nat. Commun.">
        <title>Phylogenomics reveals the evolutionary origins of lichenization in chlorophyte algae.</title>
        <authorList>
            <person name="Puginier C."/>
            <person name="Libourel C."/>
            <person name="Otte J."/>
            <person name="Skaloud P."/>
            <person name="Haon M."/>
            <person name="Grisel S."/>
            <person name="Petersen M."/>
            <person name="Berrin J.G."/>
            <person name="Delaux P.M."/>
            <person name="Dal Grande F."/>
            <person name="Keller J."/>
        </authorList>
    </citation>
    <scope>NUCLEOTIDE SEQUENCE [LARGE SCALE GENOMIC DNA]</scope>
    <source>
        <strain evidence="9 10">SAG 2043</strain>
    </source>
</reference>
<dbReference type="SUPFAM" id="SSF64356">
    <property type="entry name" value="SNARE-like"/>
    <property type="match status" value="1"/>
</dbReference>
<sequence length="391" mass="43159">MPTIYAMYIINKSGGLIYNKEFVAMSGVNLNDTLRLASIWHSLHAIASQLSPVPHCTGIELLQADTFDLHCFQTLTGTKFLMITEPQTPDIEETLKSMIYELYVDYVLKNPFYEVEMPIRCELFDTNLALKSTSREVRLQAARALSALAERSGHGSAEPILSEQQCNLMMETALSMLWSERQRDNDAGIAVLAVLARQPYMMQSEAFAGPSHSWIGSGGLLRLLDIVMDRPEADQQGQSQALGQLVLGNFERLSDADRAELLKKMADQFAPTVLDPVKKGVLQPFQQGIQAATSKITVQAVSLAAQAVKGAVANAGRIVASVIVGSLYQGATTIELPSPLRLWAKGNPASSQLVVVIAAAMSLIFMLWAMERPQYVWRRWYERADFGHRPA</sequence>
<dbReference type="GO" id="GO:0005794">
    <property type="term" value="C:Golgi apparatus"/>
    <property type="evidence" value="ECO:0007669"/>
    <property type="project" value="UniProtKB-SubCell"/>
</dbReference>
<keyword evidence="8" id="KW-1133">Transmembrane helix</keyword>
<keyword evidence="6" id="KW-0333">Golgi apparatus</keyword>
<dbReference type="FunFam" id="3.30.450.70:FF:000007">
    <property type="entry name" value="Putative sybindin-like family protein"/>
    <property type="match status" value="1"/>
</dbReference>
<dbReference type="GO" id="GO:0005783">
    <property type="term" value="C:endoplasmic reticulum"/>
    <property type="evidence" value="ECO:0007669"/>
    <property type="project" value="UniProtKB-SubCell"/>
</dbReference>
<organism evidence="9 10">
    <name type="scientific">[Myrmecia] bisecta</name>
    <dbReference type="NCBI Taxonomy" id="41462"/>
    <lineage>
        <taxon>Eukaryota</taxon>
        <taxon>Viridiplantae</taxon>
        <taxon>Chlorophyta</taxon>
        <taxon>core chlorophytes</taxon>
        <taxon>Trebouxiophyceae</taxon>
        <taxon>Trebouxiales</taxon>
        <taxon>Trebouxiaceae</taxon>
        <taxon>Myrmecia</taxon>
    </lineage>
</organism>
<comment type="subcellular location">
    <subcellularLocation>
        <location evidence="1">Endoplasmic reticulum</location>
    </subcellularLocation>
    <subcellularLocation>
        <location evidence="2">Golgi apparatus</location>
    </subcellularLocation>
</comment>
<evidence type="ECO:0000256" key="6">
    <source>
        <dbReference type="ARBA" id="ARBA00023034"/>
    </source>
</evidence>
<evidence type="ECO:0000256" key="7">
    <source>
        <dbReference type="ARBA" id="ARBA00038179"/>
    </source>
</evidence>
<keyword evidence="5" id="KW-0931">ER-Golgi transport</keyword>
<name>A0AAW1R5I0_9CHLO</name>
<evidence type="ECO:0000256" key="2">
    <source>
        <dbReference type="ARBA" id="ARBA00004555"/>
    </source>
</evidence>
<evidence type="ECO:0000256" key="4">
    <source>
        <dbReference type="ARBA" id="ARBA00022824"/>
    </source>
</evidence>
<dbReference type="PANTHER" id="PTHR23249:SF15">
    <property type="entry name" value="TRAFFICKING PROTEIN PARTICLE COMPLEX SUBUNIT 4"/>
    <property type="match status" value="1"/>
</dbReference>
<keyword evidence="10" id="KW-1185">Reference proteome</keyword>
<evidence type="ECO:0000256" key="1">
    <source>
        <dbReference type="ARBA" id="ARBA00004240"/>
    </source>
</evidence>
<evidence type="ECO:0000256" key="5">
    <source>
        <dbReference type="ARBA" id="ARBA00022892"/>
    </source>
</evidence>
<dbReference type="GO" id="GO:0006888">
    <property type="term" value="P:endoplasmic reticulum to Golgi vesicle-mediated transport"/>
    <property type="evidence" value="ECO:0007669"/>
    <property type="project" value="TreeGrafter"/>
</dbReference>
<evidence type="ECO:0000313" key="10">
    <source>
        <dbReference type="Proteomes" id="UP001489004"/>
    </source>
</evidence>
<gene>
    <name evidence="9" type="ORF">WJX72_003556</name>
</gene>
<accession>A0AAW1R5I0</accession>
<keyword evidence="8" id="KW-0472">Membrane</keyword>
<evidence type="ECO:0000256" key="8">
    <source>
        <dbReference type="SAM" id="Phobius"/>
    </source>
</evidence>
<feature type="transmembrane region" description="Helical" evidence="8">
    <location>
        <begin position="349"/>
        <end position="369"/>
    </location>
</feature>
<dbReference type="InterPro" id="IPR007233">
    <property type="entry name" value="TRAPPC"/>
</dbReference>
<comment type="caution">
    <text evidence="9">The sequence shown here is derived from an EMBL/GenBank/DDBJ whole genome shotgun (WGS) entry which is preliminary data.</text>
</comment>
<dbReference type="InterPro" id="IPR011012">
    <property type="entry name" value="Longin-like_dom_sf"/>
</dbReference>
<evidence type="ECO:0000256" key="3">
    <source>
        <dbReference type="ARBA" id="ARBA00022448"/>
    </source>
</evidence>
<dbReference type="EMBL" id="JALJOR010000001">
    <property type="protein sequence ID" value="KAK9829036.1"/>
    <property type="molecule type" value="Genomic_DNA"/>
</dbReference>
<keyword evidence="4" id="KW-0256">Endoplasmic reticulum</keyword>